<dbReference type="SUPFAM" id="SSF52540">
    <property type="entry name" value="P-loop containing nucleoside triphosphate hydrolases"/>
    <property type="match status" value="1"/>
</dbReference>
<protein>
    <recommendedName>
        <fullName evidence="3">(d)CMP kinase</fullName>
    </recommendedName>
</protein>
<keyword evidence="2" id="KW-1185">Reference proteome</keyword>
<gene>
    <name evidence="1" type="ORF">DT076_07060</name>
</gene>
<proteinExistence type="predicted"/>
<accession>A0A367YX43</accession>
<name>A0A367YX43_9ACTN</name>
<organism evidence="1 2">
    <name type="scientific">Desertihabitans brevis</name>
    <dbReference type="NCBI Taxonomy" id="2268447"/>
    <lineage>
        <taxon>Bacteria</taxon>
        <taxon>Bacillati</taxon>
        <taxon>Actinomycetota</taxon>
        <taxon>Actinomycetes</taxon>
        <taxon>Propionibacteriales</taxon>
        <taxon>Propionibacteriaceae</taxon>
        <taxon>Desertihabitans</taxon>
    </lineage>
</organism>
<dbReference type="EMBL" id="QOUI01000003">
    <property type="protein sequence ID" value="RCK70400.1"/>
    <property type="molecule type" value="Genomic_DNA"/>
</dbReference>
<reference evidence="1 2" key="1">
    <citation type="submission" date="2018-07" db="EMBL/GenBank/DDBJ databases">
        <title>Desertimonas flava gen. nov. sp. nov.</title>
        <authorList>
            <person name="Liu S."/>
        </authorList>
    </citation>
    <scope>NUCLEOTIDE SEQUENCE [LARGE SCALE GENOMIC DNA]</scope>
    <source>
        <strain evidence="1 2">16Sb5-5</strain>
    </source>
</reference>
<comment type="caution">
    <text evidence="1">The sequence shown here is derived from an EMBL/GenBank/DDBJ whole genome shotgun (WGS) entry which is preliminary data.</text>
</comment>
<dbReference type="AlphaFoldDB" id="A0A367YX43"/>
<evidence type="ECO:0000313" key="1">
    <source>
        <dbReference type="EMBL" id="RCK70400.1"/>
    </source>
</evidence>
<dbReference type="RefSeq" id="WP_114125943.1">
    <property type="nucleotide sequence ID" value="NZ_QOUI01000003.1"/>
</dbReference>
<dbReference type="Gene3D" id="3.40.50.300">
    <property type="entry name" value="P-loop containing nucleotide triphosphate hydrolases"/>
    <property type="match status" value="1"/>
</dbReference>
<dbReference type="Pfam" id="PF13238">
    <property type="entry name" value="AAA_18"/>
    <property type="match status" value="1"/>
</dbReference>
<dbReference type="Proteomes" id="UP000252770">
    <property type="component" value="Unassembled WGS sequence"/>
</dbReference>
<evidence type="ECO:0008006" key="3">
    <source>
        <dbReference type="Google" id="ProtNLM"/>
    </source>
</evidence>
<evidence type="ECO:0000313" key="2">
    <source>
        <dbReference type="Proteomes" id="UP000252770"/>
    </source>
</evidence>
<dbReference type="InterPro" id="IPR027417">
    <property type="entry name" value="P-loop_NTPase"/>
</dbReference>
<sequence>MPGSTDPIVAAIADATLAADLDGIRIVGVDGPSGSGKSTLAVPLARALDAPLIPVDDFVSWNDLAGWWPRFEQQVLDPLFDGRDVRYQQRDWSDWTGDTLGSWRTVPWAPVVVVEGVTCTRAAVSSRLACRVWVEAPPADRLRRGLQRDGQEHRGLWERWMREEASFFASDGTAGRADFRVGGTR</sequence>